<dbReference type="InterPro" id="IPR006204">
    <property type="entry name" value="GHMP_kinase_N_dom"/>
</dbReference>
<keyword evidence="2 10" id="KW-0444">Lipid biosynthesis</keyword>
<evidence type="ECO:0000256" key="3">
    <source>
        <dbReference type="ARBA" id="ARBA00022679"/>
    </source>
</evidence>
<evidence type="ECO:0000256" key="1">
    <source>
        <dbReference type="ARBA" id="ARBA00022490"/>
    </source>
</evidence>
<evidence type="ECO:0000256" key="9">
    <source>
        <dbReference type="ARBA" id="ARBA00029438"/>
    </source>
</evidence>
<dbReference type="PRINTS" id="PR00959">
    <property type="entry name" value="MEVGALKINASE"/>
</dbReference>
<evidence type="ECO:0000256" key="5">
    <source>
        <dbReference type="ARBA" id="ARBA00022777"/>
    </source>
</evidence>
<gene>
    <name evidence="13" type="ORF">AAG570_002273</name>
</gene>
<dbReference type="Gene3D" id="3.30.230.10">
    <property type="match status" value="1"/>
</dbReference>
<keyword evidence="8 10" id="KW-0443">Lipid metabolism</keyword>
<dbReference type="PANTHER" id="PTHR43290:SF2">
    <property type="entry name" value="MEVALONATE KINASE"/>
    <property type="match status" value="1"/>
</dbReference>
<evidence type="ECO:0000256" key="8">
    <source>
        <dbReference type="ARBA" id="ARBA00023098"/>
    </source>
</evidence>
<dbReference type="Pfam" id="PF08544">
    <property type="entry name" value="GHMP_kinases_C"/>
    <property type="match status" value="1"/>
</dbReference>
<keyword evidence="14" id="KW-1185">Reference proteome</keyword>
<evidence type="ECO:0000256" key="2">
    <source>
        <dbReference type="ARBA" id="ARBA00022516"/>
    </source>
</evidence>
<evidence type="ECO:0000313" key="13">
    <source>
        <dbReference type="EMBL" id="KAL1123186.1"/>
    </source>
</evidence>
<comment type="subcellular location">
    <subcellularLocation>
        <location evidence="10">Cytoplasm</location>
    </subcellularLocation>
</comment>
<evidence type="ECO:0000256" key="6">
    <source>
        <dbReference type="ARBA" id="ARBA00022840"/>
    </source>
</evidence>
<evidence type="ECO:0000256" key="10">
    <source>
        <dbReference type="RuleBase" id="RU363087"/>
    </source>
</evidence>
<keyword evidence="5 10" id="KW-0418">Kinase</keyword>
<evidence type="ECO:0000256" key="7">
    <source>
        <dbReference type="ARBA" id="ARBA00022842"/>
    </source>
</evidence>
<dbReference type="GO" id="GO:0005524">
    <property type="term" value="F:ATP binding"/>
    <property type="evidence" value="ECO:0007669"/>
    <property type="project" value="UniProtKB-KW"/>
</dbReference>
<reference evidence="13 14" key="1">
    <citation type="submission" date="2024-07" db="EMBL/GenBank/DDBJ databases">
        <title>Chromosome-level genome assembly of the water stick insect Ranatra chinensis (Heteroptera: Nepidae).</title>
        <authorList>
            <person name="Liu X."/>
        </authorList>
    </citation>
    <scope>NUCLEOTIDE SEQUENCE [LARGE SCALE GENOMIC DNA]</scope>
    <source>
        <strain evidence="13">Cailab_2021Rc</strain>
        <tissue evidence="13">Muscle</tissue>
    </source>
</reference>
<sequence>MGEHSVLYKKVGIATAIGRRTRLEFREIHSKGEDFLVDLKSLDWVQLWKSDFIRKVIQTDKPLSLEKAQFSLTEPQLIDHDKFLTSIRENLPTDLSQQISLTLSGVLYLVSAMFWSVALDEEDLLPFKIVLSSELSVGAGTGSSASFSVALSSAIYHYIKLKASSKFGTGMHNISAPGFAPCTLDLLPVYSGFSKVDKDIINKWAYCIEKVMHGKPSGLDNTVCTFGGAVVINANPTDSKVPNFELLESLPSLRVVLVNSKVPRNTAVLVKKVANLYALCPAAMDSVLNSMDTVAKEFIRLLQKLQCEINFGKNTELVYSQLEGLMDIQQGLLTSIGVSHIRLDEICHLGQAKNLHFKLTGAGGGGFAFALIPPNAAKEMVDQCLLDLEANGFQVQQVDINAKGLELSNLVES</sequence>
<dbReference type="InterPro" id="IPR036554">
    <property type="entry name" value="GHMP_kinase_C_sf"/>
</dbReference>
<dbReference type="InterPro" id="IPR020568">
    <property type="entry name" value="Ribosomal_Su5_D2-typ_SF"/>
</dbReference>
<dbReference type="AlphaFoldDB" id="A0ABD0Y7J3"/>
<keyword evidence="4 10" id="KW-0547">Nucleotide-binding</keyword>
<dbReference type="InterPro" id="IPR014721">
    <property type="entry name" value="Ribsml_uS5_D2-typ_fold_subgr"/>
</dbReference>
<dbReference type="GO" id="GO:0004496">
    <property type="term" value="F:mevalonate kinase activity"/>
    <property type="evidence" value="ECO:0007669"/>
    <property type="project" value="UniProtKB-EC"/>
</dbReference>
<dbReference type="Gene3D" id="3.30.70.890">
    <property type="entry name" value="GHMP kinase, C-terminal domain"/>
    <property type="match status" value="1"/>
</dbReference>
<dbReference type="SUPFAM" id="SSF54211">
    <property type="entry name" value="Ribosomal protein S5 domain 2-like"/>
    <property type="match status" value="1"/>
</dbReference>
<protein>
    <recommendedName>
        <fullName evidence="10">Mevalonate kinase</fullName>
        <shortName evidence="10">MK</shortName>
        <ecNumber evidence="10">2.7.1.36</ecNumber>
    </recommendedName>
</protein>
<feature type="domain" description="GHMP kinase C-terminal" evidence="12">
    <location>
        <begin position="326"/>
        <end position="383"/>
    </location>
</feature>
<evidence type="ECO:0000259" key="11">
    <source>
        <dbReference type="Pfam" id="PF00288"/>
    </source>
</evidence>
<dbReference type="InterPro" id="IPR006205">
    <property type="entry name" value="Mev_gal_kin"/>
</dbReference>
<comment type="similarity">
    <text evidence="10">Belongs to the GHMP kinase family. Mevalonate kinase subfamily.</text>
</comment>
<comment type="pathway">
    <text evidence="9 10">Isoprenoid biosynthesis; isopentenyl diphosphate biosynthesis via mevalonate pathway; isopentenyl diphosphate from (R)-mevalonate: step 1/3.</text>
</comment>
<dbReference type="GO" id="GO:0005737">
    <property type="term" value="C:cytoplasm"/>
    <property type="evidence" value="ECO:0007669"/>
    <property type="project" value="UniProtKB-SubCell"/>
</dbReference>
<keyword evidence="10" id="KW-1207">Sterol metabolism</keyword>
<comment type="catalytic activity">
    <reaction evidence="10">
        <text>(R)-mevalonate + ATP = (R)-5-phosphomevalonate + ADP + H(+)</text>
        <dbReference type="Rhea" id="RHEA:17065"/>
        <dbReference type="ChEBI" id="CHEBI:15378"/>
        <dbReference type="ChEBI" id="CHEBI:30616"/>
        <dbReference type="ChEBI" id="CHEBI:36464"/>
        <dbReference type="ChEBI" id="CHEBI:58146"/>
        <dbReference type="ChEBI" id="CHEBI:456216"/>
        <dbReference type="EC" id="2.7.1.36"/>
    </reaction>
</comment>
<dbReference type="EC" id="2.7.1.36" evidence="10"/>
<organism evidence="13 14">
    <name type="scientific">Ranatra chinensis</name>
    <dbReference type="NCBI Taxonomy" id="642074"/>
    <lineage>
        <taxon>Eukaryota</taxon>
        <taxon>Metazoa</taxon>
        <taxon>Ecdysozoa</taxon>
        <taxon>Arthropoda</taxon>
        <taxon>Hexapoda</taxon>
        <taxon>Insecta</taxon>
        <taxon>Pterygota</taxon>
        <taxon>Neoptera</taxon>
        <taxon>Paraneoptera</taxon>
        <taxon>Hemiptera</taxon>
        <taxon>Heteroptera</taxon>
        <taxon>Panheteroptera</taxon>
        <taxon>Nepomorpha</taxon>
        <taxon>Nepidae</taxon>
        <taxon>Ranatrinae</taxon>
        <taxon>Ranatra</taxon>
    </lineage>
</organism>
<name>A0ABD0Y7J3_9HEMI</name>
<keyword evidence="1 10" id="KW-0963">Cytoplasm</keyword>
<evidence type="ECO:0000259" key="12">
    <source>
        <dbReference type="Pfam" id="PF08544"/>
    </source>
</evidence>
<dbReference type="NCBIfam" id="TIGR00549">
    <property type="entry name" value="mevalon_kin"/>
    <property type="match status" value="1"/>
</dbReference>
<dbReference type="Pfam" id="PF00288">
    <property type="entry name" value="GHMP_kinases_N"/>
    <property type="match status" value="1"/>
</dbReference>
<dbReference type="EMBL" id="JBFDAA010000012">
    <property type="protein sequence ID" value="KAL1123186.1"/>
    <property type="molecule type" value="Genomic_DNA"/>
</dbReference>
<keyword evidence="10" id="KW-0752">Steroid biosynthesis</keyword>
<accession>A0ABD0Y7J3</accession>
<feature type="domain" description="GHMP kinase N-terminal" evidence="11">
    <location>
        <begin position="123"/>
        <end position="164"/>
    </location>
</feature>
<keyword evidence="10" id="KW-0756">Sterol biosynthesis</keyword>
<evidence type="ECO:0000256" key="4">
    <source>
        <dbReference type="ARBA" id="ARBA00022741"/>
    </source>
</evidence>
<proteinExistence type="inferred from homology"/>
<keyword evidence="10" id="KW-0753">Steroid metabolism</keyword>
<keyword evidence="7" id="KW-0460">Magnesium</keyword>
<evidence type="ECO:0000313" key="14">
    <source>
        <dbReference type="Proteomes" id="UP001558652"/>
    </source>
</evidence>
<dbReference type="Proteomes" id="UP001558652">
    <property type="component" value="Unassembled WGS sequence"/>
</dbReference>
<keyword evidence="3 10" id="KW-0808">Transferase</keyword>
<comment type="caution">
    <text evidence="13">The sequence shown here is derived from an EMBL/GenBank/DDBJ whole genome shotgun (WGS) entry which is preliminary data.</text>
</comment>
<dbReference type="GO" id="GO:0016126">
    <property type="term" value="P:sterol biosynthetic process"/>
    <property type="evidence" value="ECO:0007669"/>
    <property type="project" value="UniProtKB-KW"/>
</dbReference>
<dbReference type="PANTHER" id="PTHR43290">
    <property type="entry name" value="MEVALONATE KINASE"/>
    <property type="match status" value="1"/>
</dbReference>
<dbReference type="InterPro" id="IPR013750">
    <property type="entry name" value="GHMP_kinase_C_dom"/>
</dbReference>
<dbReference type="SUPFAM" id="SSF55060">
    <property type="entry name" value="GHMP Kinase, C-terminal domain"/>
    <property type="match status" value="1"/>
</dbReference>
<keyword evidence="6 10" id="KW-0067">ATP-binding</keyword>